<comment type="caution">
    <text evidence="1">The sequence shown here is derived from an EMBL/GenBank/DDBJ whole genome shotgun (WGS) entry which is preliminary data.</text>
</comment>
<reference evidence="1" key="1">
    <citation type="submission" date="2021-01" db="EMBL/GenBank/DDBJ databases">
        <authorList>
            <consortium name="Genoscope - CEA"/>
            <person name="William W."/>
        </authorList>
    </citation>
    <scope>NUCLEOTIDE SEQUENCE</scope>
</reference>
<evidence type="ECO:0000313" key="2">
    <source>
        <dbReference type="Proteomes" id="UP000688137"/>
    </source>
</evidence>
<proteinExistence type="predicted"/>
<dbReference type="OMA" id="MRMESQE"/>
<sequence>MNNINSRKYFKVGNRKPQSVCHEEIVIRKDFQEEDLKDLGNQLQKKMCLNDNECFFIEEVLNTDPDEPEVLLDENICINQDVTFNPQFYLNNENSIIA</sequence>
<gene>
    <name evidence="1" type="ORF">PPRIM_AZ9-3.1.T0380166</name>
</gene>
<dbReference type="EMBL" id="CAJJDM010000037">
    <property type="protein sequence ID" value="CAD8065898.1"/>
    <property type="molecule type" value="Genomic_DNA"/>
</dbReference>
<dbReference type="AlphaFoldDB" id="A0A8S1LCV3"/>
<accession>A0A8S1LCV3</accession>
<evidence type="ECO:0000313" key="1">
    <source>
        <dbReference type="EMBL" id="CAD8065898.1"/>
    </source>
</evidence>
<name>A0A8S1LCV3_PARPR</name>
<keyword evidence="2" id="KW-1185">Reference proteome</keyword>
<dbReference type="Proteomes" id="UP000688137">
    <property type="component" value="Unassembled WGS sequence"/>
</dbReference>
<protein>
    <submittedName>
        <fullName evidence="1">Uncharacterized protein</fullName>
    </submittedName>
</protein>
<organism evidence="1 2">
    <name type="scientific">Paramecium primaurelia</name>
    <dbReference type="NCBI Taxonomy" id="5886"/>
    <lineage>
        <taxon>Eukaryota</taxon>
        <taxon>Sar</taxon>
        <taxon>Alveolata</taxon>
        <taxon>Ciliophora</taxon>
        <taxon>Intramacronucleata</taxon>
        <taxon>Oligohymenophorea</taxon>
        <taxon>Peniculida</taxon>
        <taxon>Parameciidae</taxon>
        <taxon>Paramecium</taxon>
    </lineage>
</organism>